<protein>
    <submittedName>
        <fullName evidence="2">Peptidase</fullName>
    </submittedName>
</protein>
<organism evidence="2 3">
    <name type="scientific">Nonlabens dokdonensis</name>
    <dbReference type="NCBI Taxonomy" id="328515"/>
    <lineage>
        <taxon>Bacteria</taxon>
        <taxon>Pseudomonadati</taxon>
        <taxon>Bacteroidota</taxon>
        <taxon>Flavobacteriia</taxon>
        <taxon>Flavobacteriales</taxon>
        <taxon>Flavobacteriaceae</taxon>
        <taxon>Nonlabens</taxon>
    </lineage>
</organism>
<name>A0A1Z8AHD6_9FLAO</name>
<dbReference type="Proteomes" id="UP000196102">
    <property type="component" value="Unassembled WGS sequence"/>
</dbReference>
<proteinExistence type="predicted"/>
<dbReference type="SUPFAM" id="SSF50630">
    <property type="entry name" value="Acid proteases"/>
    <property type="match status" value="1"/>
</dbReference>
<dbReference type="Pfam" id="PF05618">
    <property type="entry name" value="Zn_protease"/>
    <property type="match status" value="1"/>
</dbReference>
<dbReference type="PANTHER" id="PTHR38037:SF2">
    <property type="entry name" value="ATP-DEPENDENT ZINC PROTEASE DOMAIN-CONTAINING PROTEIN-RELATED"/>
    <property type="match status" value="1"/>
</dbReference>
<dbReference type="Gene3D" id="2.40.70.10">
    <property type="entry name" value="Acid Proteases"/>
    <property type="match status" value="1"/>
</dbReference>
<evidence type="ECO:0000313" key="2">
    <source>
        <dbReference type="EMBL" id="OUS09753.1"/>
    </source>
</evidence>
<evidence type="ECO:0000259" key="1">
    <source>
        <dbReference type="Pfam" id="PF05618"/>
    </source>
</evidence>
<dbReference type="RefSeq" id="WP_303687973.1">
    <property type="nucleotide sequence ID" value="NZ_CAJXYO010000054.1"/>
</dbReference>
<dbReference type="PANTHER" id="PTHR38037">
    <property type="entry name" value="ZN_PROTEASE DOMAIN-CONTAINING PROTEIN"/>
    <property type="match status" value="1"/>
</dbReference>
<sequence length="145" mass="16835">MTKNKIIIGRTDRADFPKLEIQGIDIKIDTGAYTSSIHCKDIEEIDGVLFATLLDEEHEQYHGKRLSFEEYKITSVRSSNGSVDLRYEVQGNIRIFKKLYKISLTLNNREKMKYPVLIGRKFLSSKFIVDPELQDISYLQSQNEN</sequence>
<gene>
    <name evidence="2" type="ORF">A9Q93_13485</name>
</gene>
<dbReference type="InterPro" id="IPR008503">
    <property type="entry name" value="Asp_endopeptidase"/>
</dbReference>
<feature type="domain" description="Retropepsin-like aspartic endopeptidase" evidence="1">
    <location>
        <begin position="7"/>
        <end position="136"/>
    </location>
</feature>
<comment type="caution">
    <text evidence="2">The sequence shown here is derived from an EMBL/GenBank/DDBJ whole genome shotgun (WGS) entry which is preliminary data.</text>
</comment>
<dbReference type="EMBL" id="MAAX01000208">
    <property type="protein sequence ID" value="OUS09753.1"/>
    <property type="molecule type" value="Genomic_DNA"/>
</dbReference>
<dbReference type="InterPro" id="IPR021109">
    <property type="entry name" value="Peptidase_aspartic_dom_sf"/>
</dbReference>
<evidence type="ECO:0000313" key="3">
    <source>
        <dbReference type="Proteomes" id="UP000196102"/>
    </source>
</evidence>
<dbReference type="AlphaFoldDB" id="A0A1Z8AHD6"/>
<accession>A0A1Z8AHD6</accession>
<reference evidence="3" key="1">
    <citation type="journal article" date="2017" name="Proc. Natl. Acad. Sci. U.S.A.">
        <title>Simulation of Deepwater Horizon oil plume reveals substrate specialization within a complex community of hydrocarbon-degraders.</title>
        <authorList>
            <person name="Hu P."/>
            <person name="Dubinsky E.A."/>
            <person name="Probst A.J."/>
            <person name="Wang J."/>
            <person name="Sieber C.M.K."/>
            <person name="Tom L.M."/>
            <person name="Gardinali P."/>
            <person name="Banfield J.F."/>
            <person name="Atlas R.M."/>
            <person name="Andersen G.L."/>
        </authorList>
    </citation>
    <scope>NUCLEOTIDE SEQUENCE [LARGE SCALE GENOMIC DNA]</scope>
</reference>